<evidence type="ECO:0000313" key="3">
    <source>
        <dbReference type="EMBL" id="KHN46552.1"/>
    </source>
</evidence>
<accession>A0A0B2SQM6</accession>
<keyword evidence="1" id="KW-0677">Repeat</keyword>
<organism evidence="3">
    <name type="scientific">Glycine soja</name>
    <name type="common">Wild soybean</name>
    <dbReference type="NCBI Taxonomy" id="3848"/>
    <lineage>
        <taxon>Eukaryota</taxon>
        <taxon>Viridiplantae</taxon>
        <taxon>Streptophyta</taxon>
        <taxon>Embryophyta</taxon>
        <taxon>Tracheophyta</taxon>
        <taxon>Spermatophyta</taxon>
        <taxon>Magnoliopsida</taxon>
        <taxon>eudicotyledons</taxon>
        <taxon>Gunneridae</taxon>
        <taxon>Pentapetalae</taxon>
        <taxon>rosids</taxon>
        <taxon>fabids</taxon>
        <taxon>Fabales</taxon>
        <taxon>Fabaceae</taxon>
        <taxon>Papilionoideae</taxon>
        <taxon>50 kb inversion clade</taxon>
        <taxon>NPAAA clade</taxon>
        <taxon>indigoferoid/millettioid clade</taxon>
        <taxon>Phaseoleae</taxon>
        <taxon>Glycine</taxon>
        <taxon>Glycine subgen. Soja</taxon>
    </lineage>
</organism>
<dbReference type="AlphaFoldDB" id="A0A0B2SQM6"/>
<dbReference type="InterPro" id="IPR002885">
    <property type="entry name" value="PPR_rpt"/>
</dbReference>
<evidence type="ECO:0000256" key="2">
    <source>
        <dbReference type="PROSITE-ProRule" id="PRU00708"/>
    </source>
</evidence>
<dbReference type="Gene3D" id="1.25.40.10">
    <property type="entry name" value="Tetratricopeptide repeat domain"/>
    <property type="match status" value="1"/>
</dbReference>
<dbReference type="NCBIfam" id="TIGR00756">
    <property type="entry name" value="PPR"/>
    <property type="match status" value="1"/>
</dbReference>
<dbReference type="PANTHER" id="PTHR47262:SF1">
    <property type="entry name" value="OS02G0132600 PROTEIN"/>
    <property type="match status" value="1"/>
</dbReference>
<dbReference type="PANTHER" id="PTHR47262">
    <property type="entry name" value="OS02G0132600 PROTEIN"/>
    <property type="match status" value="1"/>
</dbReference>
<dbReference type="InterPro" id="IPR011990">
    <property type="entry name" value="TPR-like_helical_dom_sf"/>
</dbReference>
<dbReference type="EMBL" id="KN641157">
    <property type="protein sequence ID" value="KHN46552.1"/>
    <property type="molecule type" value="Genomic_DNA"/>
</dbReference>
<sequence>MQFEGAYRMIADLEDMNFKPTTNMYNAIMAGYFREKNIRGGLRVLNQMRGANVKPDSHTFYYLIQNCETEEDIIKCVVVGGSWRAMDNSVTPFTLTYI</sequence>
<name>A0A0B2SQM6_GLYSO</name>
<protein>
    <submittedName>
        <fullName evidence="3">Pentatricopeptide repeat-containing protein, mitochondrial</fullName>
    </submittedName>
</protein>
<dbReference type="Pfam" id="PF13041">
    <property type="entry name" value="PPR_2"/>
    <property type="match status" value="1"/>
</dbReference>
<gene>
    <name evidence="3" type="ORF">glysoja_032644</name>
</gene>
<reference evidence="3" key="1">
    <citation type="submission" date="2014-07" db="EMBL/GenBank/DDBJ databases">
        <title>Identification of a novel salt tolerance gene in wild soybean by whole-genome sequencing.</title>
        <authorList>
            <person name="Lam H.-M."/>
            <person name="Qi X."/>
            <person name="Li M.-W."/>
            <person name="Liu X."/>
            <person name="Xie M."/>
            <person name="Ni M."/>
            <person name="Xu X."/>
        </authorList>
    </citation>
    <scope>NUCLEOTIDE SEQUENCE [LARGE SCALE GENOMIC DNA]</scope>
    <source>
        <tissue evidence="3">Root</tissue>
    </source>
</reference>
<dbReference type="PROSITE" id="PS51375">
    <property type="entry name" value="PPR"/>
    <property type="match status" value="1"/>
</dbReference>
<feature type="repeat" description="PPR" evidence="2">
    <location>
        <begin position="21"/>
        <end position="55"/>
    </location>
</feature>
<evidence type="ECO:0000256" key="1">
    <source>
        <dbReference type="ARBA" id="ARBA00022737"/>
    </source>
</evidence>
<dbReference type="Proteomes" id="UP000053555">
    <property type="component" value="Unassembled WGS sequence"/>
</dbReference>
<proteinExistence type="predicted"/>